<accession>A0A165BXX8</accession>
<gene>
    <name evidence="2" type="ORF">LAESUDRAFT_730744</name>
</gene>
<evidence type="ECO:0000256" key="1">
    <source>
        <dbReference type="SAM" id="Phobius"/>
    </source>
</evidence>
<evidence type="ECO:0000313" key="2">
    <source>
        <dbReference type="EMBL" id="KZT01852.1"/>
    </source>
</evidence>
<proteinExistence type="predicted"/>
<dbReference type="AlphaFoldDB" id="A0A165BXX8"/>
<reference evidence="2 3" key="1">
    <citation type="journal article" date="2016" name="Mol. Biol. Evol.">
        <title>Comparative Genomics of Early-Diverging Mushroom-Forming Fungi Provides Insights into the Origins of Lignocellulose Decay Capabilities.</title>
        <authorList>
            <person name="Nagy L.G."/>
            <person name="Riley R."/>
            <person name="Tritt A."/>
            <person name="Adam C."/>
            <person name="Daum C."/>
            <person name="Floudas D."/>
            <person name="Sun H."/>
            <person name="Yadav J.S."/>
            <person name="Pangilinan J."/>
            <person name="Larsson K.H."/>
            <person name="Matsuura K."/>
            <person name="Barry K."/>
            <person name="Labutti K."/>
            <person name="Kuo R."/>
            <person name="Ohm R.A."/>
            <person name="Bhattacharya S.S."/>
            <person name="Shirouzu T."/>
            <person name="Yoshinaga Y."/>
            <person name="Martin F.M."/>
            <person name="Grigoriev I.V."/>
            <person name="Hibbett D.S."/>
        </authorList>
    </citation>
    <scope>NUCLEOTIDE SEQUENCE [LARGE SCALE GENOMIC DNA]</scope>
    <source>
        <strain evidence="2 3">93-53</strain>
    </source>
</reference>
<sequence>MWRLPYGVMIKVQYLEFYLLILAVISFMNPTTQMSEQQLAAVLMLTLHDCRISPGQYH</sequence>
<keyword evidence="3" id="KW-1185">Reference proteome</keyword>
<feature type="transmembrane region" description="Helical" evidence="1">
    <location>
        <begin position="12"/>
        <end position="29"/>
    </location>
</feature>
<dbReference type="RefSeq" id="XP_040759592.1">
    <property type="nucleotide sequence ID" value="XM_040909899.1"/>
</dbReference>
<dbReference type="InParanoid" id="A0A165BXX8"/>
<dbReference type="Proteomes" id="UP000076871">
    <property type="component" value="Unassembled WGS sequence"/>
</dbReference>
<dbReference type="GeneID" id="63826928"/>
<organism evidence="2 3">
    <name type="scientific">Laetiporus sulphureus 93-53</name>
    <dbReference type="NCBI Taxonomy" id="1314785"/>
    <lineage>
        <taxon>Eukaryota</taxon>
        <taxon>Fungi</taxon>
        <taxon>Dikarya</taxon>
        <taxon>Basidiomycota</taxon>
        <taxon>Agaricomycotina</taxon>
        <taxon>Agaricomycetes</taxon>
        <taxon>Polyporales</taxon>
        <taxon>Laetiporus</taxon>
    </lineage>
</organism>
<evidence type="ECO:0000313" key="3">
    <source>
        <dbReference type="Proteomes" id="UP000076871"/>
    </source>
</evidence>
<keyword evidence="1" id="KW-0812">Transmembrane</keyword>
<protein>
    <submittedName>
        <fullName evidence="2">Uncharacterized protein</fullName>
    </submittedName>
</protein>
<name>A0A165BXX8_9APHY</name>
<keyword evidence="1" id="KW-0472">Membrane</keyword>
<keyword evidence="1" id="KW-1133">Transmembrane helix</keyword>
<dbReference type="EMBL" id="KV427658">
    <property type="protein sequence ID" value="KZT01852.1"/>
    <property type="molecule type" value="Genomic_DNA"/>
</dbReference>